<organism evidence="1 2">
    <name type="scientific">Vibrio vulnificus</name>
    <dbReference type="NCBI Taxonomy" id="672"/>
    <lineage>
        <taxon>Bacteria</taxon>
        <taxon>Pseudomonadati</taxon>
        <taxon>Pseudomonadota</taxon>
        <taxon>Gammaproteobacteria</taxon>
        <taxon>Vibrionales</taxon>
        <taxon>Vibrionaceae</taxon>
        <taxon>Vibrio</taxon>
    </lineage>
</organism>
<proteinExistence type="predicted"/>
<accession>A0A2S3R318</accession>
<protein>
    <submittedName>
        <fullName evidence="1">Uncharacterized protein</fullName>
    </submittedName>
</protein>
<sequence length="242" mass="27709">MELVTDAFEDLSHALRVLLEADLRANRYGLLNTDRAEAVGNIEMGLAAVFNAFHSLYDALDKTKSKSMLNWYECPELATILILRNARHHNQAKKVRTVYSFYAQEAKKLGCMEMYILVDFPPSEDGGDTFNVFLSWADFQELLSLPKKQTRLREPTIDSVRSYITGGKFSDYAAYFELDEERLFFNVVPLIVNAAIKLIPLIEPMVKPRSVESETYLSLFKDMYLIDTREHEVNCGPIAFMP</sequence>
<dbReference type="RefSeq" id="WP_103200346.1">
    <property type="nucleotide sequence ID" value="NZ_PDGH01000085.1"/>
</dbReference>
<dbReference type="AlphaFoldDB" id="A0A2S3R318"/>
<evidence type="ECO:0000313" key="1">
    <source>
        <dbReference type="EMBL" id="POB48089.1"/>
    </source>
</evidence>
<comment type="caution">
    <text evidence="1">The sequence shown here is derived from an EMBL/GenBank/DDBJ whole genome shotgun (WGS) entry which is preliminary data.</text>
</comment>
<reference evidence="1 2" key="1">
    <citation type="journal article" date="2018" name="Front. Microbiol.">
        <title>Phylogeny of Vibrio vulnificus from the Analysis of the Core-Genome: Implications for Intra-Species Taxonomy.</title>
        <authorList>
            <person name="Roig F.J."/>
            <person name="Gonzalez-Candelas F."/>
            <person name="Sanjuan E."/>
            <person name="Fouz B."/>
            <person name="Feil E.J."/>
            <person name="Llorens C."/>
            <person name="Baker-Austin C."/>
            <person name="Oliver J.D."/>
            <person name="Danin-Poleg Y."/>
            <person name="Gibas C.J."/>
            <person name="Kashi Y."/>
            <person name="Gulig P.A."/>
            <person name="Morrison S.S."/>
            <person name="Amaro C."/>
        </authorList>
    </citation>
    <scope>NUCLEOTIDE SEQUENCE [LARGE SCALE GENOMIC DNA]</scope>
    <source>
        <strain evidence="1 2">CECT4608</strain>
    </source>
</reference>
<dbReference type="EMBL" id="PDGH01000085">
    <property type="protein sequence ID" value="POB48089.1"/>
    <property type="molecule type" value="Genomic_DNA"/>
</dbReference>
<dbReference type="Proteomes" id="UP000237466">
    <property type="component" value="Unassembled WGS sequence"/>
</dbReference>
<evidence type="ECO:0000313" key="2">
    <source>
        <dbReference type="Proteomes" id="UP000237466"/>
    </source>
</evidence>
<gene>
    <name evidence="1" type="ORF">CRN52_11115</name>
</gene>
<name>A0A2S3R318_VIBVL</name>